<dbReference type="AlphaFoldDB" id="K6YDQ4"/>
<dbReference type="InterPro" id="IPR022742">
    <property type="entry name" value="Hydrolase_4"/>
</dbReference>
<dbReference type="GO" id="GO:0004622">
    <property type="term" value="F:phosphatidylcholine lysophospholipase activity"/>
    <property type="evidence" value="ECO:0007669"/>
    <property type="project" value="UniProtKB-EC"/>
</dbReference>
<evidence type="ECO:0000313" key="3">
    <source>
        <dbReference type="Proteomes" id="UP000006327"/>
    </source>
</evidence>
<dbReference type="Pfam" id="PF12146">
    <property type="entry name" value="Hydrolase_4"/>
    <property type="match status" value="1"/>
</dbReference>
<dbReference type="InterPro" id="IPR029058">
    <property type="entry name" value="AB_hydrolase_fold"/>
</dbReference>
<dbReference type="STRING" id="493475.GARC_5166"/>
<protein>
    <submittedName>
        <fullName evidence="2">Lysophospholipase</fullName>
        <ecNumber evidence="2">3.1.1.5</ecNumber>
    </submittedName>
</protein>
<evidence type="ECO:0000259" key="1">
    <source>
        <dbReference type="Pfam" id="PF12146"/>
    </source>
</evidence>
<gene>
    <name evidence="2" type="primary">pldB</name>
    <name evidence="2" type="ORF">GARC_5166</name>
</gene>
<dbReference type="EC" id="3.1.1.5" evidence="2"/>
<proteinExistence type="predicted"/>
<dbReference type="InterPro" id="IPR051044">
    <property type="entry name" value="MAG_DAG_Lipase"/>
</dbReference>
<dbReference type="Gene3D" id="3.40.50.1820">
    <property type="entry name" value="alpha/beta hydrolase"/>
    <property type="match status" value="1"/>
</dbReference>
<reference evidence="2 3" key="1">
    <citation type="journal article" date="2017" name="Antonie Van Leeuwenhoek">
        <title>Rhizobium rhizosphaerae sp. nov., a novel species isolated from rice rhizosphere.</title>
        <authorList>
            <person name="Zhao J.J."/>
            <person name="Zhang J."/>
            <person name="Zhang R.J."/>
            <person name="Zhang C.W."/>
            <person name="Yin H.Q."/>
            <person name="Zhang X.X."/>
        </authorList>
    </citation>
    <scope>NUCLEOTIDE SEQUENCE [LARGE SCALE GENOMIC DNA]</scope>
    <source>
        <strain evidence="2 3">BSs20135</strain>
    </source>
</reference>
<dbReference type="RefSeq" id="WP_007625713.1">
    <property type="nucleotide sequence ID" value="NZ_BAEO01000068.1"/>
</dbReference>
<feature type="domain" description="Serine aminopeptidase S33" evidence="1">
    <location>
        <begin position="51"/>
        <end position="302"/>
    </location>
</feature>
<dbReference type="OrthoDB" id="9788260at2"/>
<dbReference type="SUPFAM" id="SSF53474">
    <property type="entry name" value="alpha/beta-Hydrolases"/>
    <property type="match status" value="1"/>
</dbReference>
<dbReference type="eggNOG" id="COG2267">
    <property type="taxonomic scope" value="Bacteria"/>
</dbReference>
<dbReference type="PANTHER" id="PTHR11614">
    <property type="entry name" value="PHOSPHOLIPASE-RELATED"/>
    <property type="match status" value="1"/>
</dbReference>
<organism evidence="2 3">
    <name type="scientific">Paraglaciecola arctica BSs20135</name>
    <dbReference type="NCBI Taxonomy" id="493475"/>
    <lineage>
        <taxon>Bacteria</taxon>
        <taxon>Pseudomonadati</taxon>
        <taxon>Pseudomonadota</taxon>
        <taxon>Gammaproteobacteria</taxon>
        <taxon>Alteromonadales</taxon>
        <taxon>Alteromonadaceae</taxon>
        <taxon>Paraglaciecola</taxon>
    </lineage>
</organism>
<keyword evidence="2" id="KW-0378">Hydrolase</keyword>
<sequence length="318" mass="36032">MSQYVLCSEVDLESVYATAIQAFWQNRVQHQMFAGVGNVDIAYAYVLHPQALGAIVISSGRIESLIKYKELVYDLYQNGYSVFIHDHRGQGLSGRMLDNPQIGYVGNFSEYVDDFKKFVDKVVIKKTDHKPKLLCHSMGGAIGALMVLRFPEMFEKVAFSAPMFGIRPPLPNWFAKLLLTLHATFNKKNAYFFGQKNYDNQPFAANELTHSGIRYQIFRQEYQEVPQAQLGGVSGHWLKVAAQAMDEIEQSVHAFPIPALVIQAGADQIVDNKRQSRVVAKMANTKLKVIDGSKHELLEERDKYRVTCVTAILDFFRD</sequence>
<accession>K6YDQ4</accession>
<evidence type="ECO:0000313" key="2">
    <source>
        <dbReference type="EMBL" id="GAC22101.1"/>
    </source>
</evidence>
<dbReference type="Proteomes" id="UP000006327">
    <property type="component" value="Unassembled WGS sequence"/>
</dbReference>
<comment type="caution">
    <text evidence="2">The sequence shown here is derived from an EMBL/GenBank/DDBJ whole genome shotgun (WGS) entry which is preliminary data.</text>
</comment>
<dbReference type="EMBL" id="BAEO01000068">
    <property type="protein sequence ID" value="GAC22101.1"/>
    <property type="molecule type" value="Genomic_DNA"/>
</dbReference>
<keyword evidence="3" id="KW-1185">Reference proteome</keyword>
<name>K6YDQ4_9ALTE</name>